<reference evidence="1" key="1">
    <citation type="submission" date="2013-12" db="EMBL/GenBank/DDBJ databases">
        <authorList>
            <person name="Genoscope - CEA"/>
        </authorList>
    </citation>
    <scope>NUCLEOTIDE SEQUENCE</scope>
    <source>
        <strain evidence="1">CBS 1993</strain>
    </source>
</reference>
<dbReference type="Proteomes" id="UP000019384">
    <property type="component" value="Unassembled WGS sequence"/>
</dbReference>
<dbReference type="InterPro" id="IPR036038">
    <property type="entry name" value="Aminotransferase-like"/>
</dbReference>
<dbReference type="InterPro" id="IPR043132">
    <property type="entry name" value="BCAT-like_C"/>
</dbReference>
<evidence type="ECO:0008006" key="3">
    <source>
        <dbReference type="Google" id="ProtNLM"/>
    </source>
</evidence>
<dbReference type="InterPro" id="IPR001544">
    <property type="entry name" value="Aminotrans_IV"/>
</dbReference>
<dbReference type="HOGENOM" id="CLU_020844_6_0_1"/>
<dbReference type="InterPro" id="IPR043131">
    <property type="entry name" value="BCAT-like_N"/>
</dbReference>
<protein>
    <recommendedName>
        <fullName evidence="3">Aminotransferase class IV</fullName>
    </recommendedName>
</protein>
<proteinExistence type="predicted"/>
<dbReference type="AlphaFoldDB" id="W6MT10"/>
<reference evidence="1" key="2">
    <citation type="submission" date="2014-02" db="EMBL/GenBank/DDBJ databases">
        <title>Complete DNA sequence of /Kuraishia capsulata/ illustrates novel genomic features among budding yeasts (/Saccharomycotina/).</title>
        <authorList>
            <person name="Morales L."/>
            <person name="Noel B."/>
            <person name="Porcel B."/>
            <person name="Marcet-Houben M."/>
            <person name="Hullo M-F."/>
            <person name="Sacerdot C."/>
            <person name="Tekaia F."/>
            <person name="Leh-Louis V."/>
            <person name="Despons L."/>
            <person name="Khanna V."/>
            <person name="Aury J-M."/>
            <person name="Barbe V."/>
            <person name="Couloux A."/>
            <person name="Labadie K."/>
            <person name="Pelletier E."/>
            <person name="Souciet J-L."/>
            <person name="Boekhout T."/>
            <person name="Gabaldon T."/>
            <person name="Wincker P."/>
            <person name="Dujon B."/>
        </authorList>
    </citation>
    <scope>NUCLEOTIDE SEQUENCE</scope>
    <source>
        <strain evidence="1">CBS 1993</strain>
    </source>
</reference>
<dbReference type="Gene3D" id="3.20.10.10">
    <property type="entry name" value="D-amino Acid Aminotransferase, subunit A, domain 2"/>
    <property type="match status" value="1"/>
</dbReference>
<organism evidence="1 2">
    <name type="scientific">Kuraishia capsulata CBS 1993</name>
    <dbReference type="NCBI Taxonomy" id="1382522"/>
    <lineage>
        <taxon>Eukaryota</taxon>
        <taxon>Fungi</taxon>
        <taxon>Dikarya</taxon>
        <taxon>Ascomycota</taxon>
        <taxon>Saccharomycotina</taxon>
        <taxon>Pichiomycetes</taxon>
        <taxon>Pichiales</taxon>
        <taxon>Pichiaceae</taxon>
        <taxon>Kuraishia</taxon>
    </lineage>
</organism>
<dbReference type="GO" id="GO:0003824">
    <property type="term" value="F:catalytic activity"/>
    <property type="evidence" value="ECO:0007669"/>
    <property type="project" value="InterPro"/>
</dbReference>
<evidence type="ECO:0000313" key="2">
    <source>
        <dbReference type="Proteomes" id="UP000019384"/>
    </source>
</evidence>
<accession>W6MT10</accession>
<dbReference type="OrthoDB" id="5288718at2759"/>
<dbReference type="EMBL" id="HG793129">
    <property type="protein sequence ID" value="CDK28352.1"/>
    <property type="molecule type" value="Genomic_DNA"/>
</dbReference>
<dbReference type="GeneID" id="34521730"/>
<name>W6MT10_9ASCO</name>
<dbReference type="Pfam" id="PF01063">
    <property type="entry name" value="Aminotran_4"/>
    <property type="match status" value="1"/>
</dbReference>
<dbReference type="Gene3D" id="3.30.470.10">
    <property type="match status" value="1"/>
</dbReference>
<evidence type="ECO:0000313" key="1">
    <source>
        <dbReference type="EMBL" id="CDK28352.1"/>
    </source>
</evidence>
<dbReference type="SUPFAM" id="SSF56752">
    <property type="entry name" value="D-aminoacid aminotransferase-like PLP-dependent enzymes"/>
    <property type="match status" value="1"/>
</dbReference>
<gene>
    <name evidence="1" type="ORF">KUCA_T00004334001</name>
</gene>
<keyword evidence="2" id="KW-1185">Reference proteome</keyword>
<dbReference type="STRING" id="1382522.W6MT10"/>
<sequence length="287" mass="32419">MAQYQPRAKRIRPPAQVSQQEMDYAKQISEKYIAPIFTGKEDFEIFSSLRFDSKMYNGPVSDLETIASSGNSLPKECFFLVDHHYARLKLSLEYFNWGFDLSQEVLLQKLSAAVSPLDLKNAYKLRILISPVGSVKIETYPVAPVDDLWDGLLPDEDYKSPVYDIYLDPEPVVVSPFTSLKTTKRDHYTSARERCLPGKTPFEDVFLHNTAGQMTESSFCNCAFWVDGNWQTPPLSSGTLIGTVRRQLLQSKDLVENHVLYKDVKPGQKVLIMNAVIGVKKGVVRAA</sequence>
<dbReference type="RefSeq" id="XP_022460342.1">
    <property type="nucleotide sequence ID" value="XM_022601058.1"/>
</dbReference>